<evidence type="ECO:0000313" key="3">
    <source>
        <dbReference type="Proteomes" id="UP000507962"/>
    </source>
</evidence>
<proteinExistence type="predicted"/>
<organism evidence="2 3">
    <name type="scientific">Desulfoluna butyratoxydans</name>
    <dbReference type="NCBI Taxonomy" id="231438"/>
    <lineage>
        <taxon>Bacteria</taxon>
        <taxon>Pseudomonadati</taxon>
        <taxon>Thermodesulfobacteriota</taxon>
        <taxon>Desulfobacteria</taxon>
        <taxon>Desulfobacterales</taxon>
        <taxon>Desulfolunaceae</taxon>
        <taxon>Desulfoluna</taxon>
    </lineage>
</organism>
<keyword evidence="1" id="KW-1133">Transmembrane helix</keyword>
<dbReference type="AlphaFoldDB" id="A0A4U8YNQ1"/>
<keyword evidence="3" id="KW-1185">Reference proteome</keyword>
<sequence length="108" mass="12291">MREKQWDIRLMRALKDRQASSGLWQSRQETEAFQAGVMRDVTRLRVHPKRPQEEGFSEAVWRLVPLTSLAAGGLAVILALLSHGSEDLLNLALIDTSVYVEHLIAYMF</sequence>
<keyword evidence="1" id="KW-0812">Transmembrane</keyword>
<name>A0A4U8YNQ1_9BACT</name>
<gene>
    <name evidence="2" type="ORF">MSL71_34270</name>
</gene>
<accession>A0A4U8YNQ1</accession>
<feature type="transmembrane region" description="Helical" evidence="1">
    <location>
        <begin position="59"/>
        <end position="81"/>
    </location>
</feature>
<protein>
    <submittedName>
        <fullName evidence="2">Uncharacterized protein</fullName>
    </submittedName>
</protein>
<dbReference type="RefSeq" id="WP_180142702.1">
    <property type="nucleotide sequence ID" value="NZ_CAADHO010000006.1"/>
</dbReference>
<evidence type="ECO:0000313" key="2">
    <source>
        <dbReference type="EMBL" id="VFQ45765.1"/>
    </source>
</evidence>
<dbReference type="EMBL" id="CAADHO010000006">
    <property type="protein sequence ID" value="VFQ45765.1"/>
    <property type="molecule type" value="Genomic_DNA"/>
</dbReference>
<reference evidence="2 3" key="1">
    <citation type="submission" date="2019-03" db="EMBL/GenBank/DDBJ databases">
        <authorList>
            <person name="Nijsse B."/>
        </authorList>
    </citation>
    <scope>NUCLEOTIDE SEQUENCE [LARGE SCALE GENOMIC DNA]</scope>
    <source>
        <strain evidence="2">Desulfoluna butyratoxydans MSL71</strain>
    </source>
</reference>
<keyword evidence="1" id="KW-0472">Membrane</keyword>
<evidence type="ECO:0000256" key="1">
    <source>
        <dbReference type="SAM" id="Phobius"/>
    </source>
</evidence>
<dbReference type="Proteomes" id="UP000507962">
    <property type="component" value="Unassembled WGS sequence"/>
</dbReference>